<proteinExistence type="predicted"/>
<protein>
    <submittedName>
        <fullName evidence="1">Uncharacterized protein</fullName>
    </submittedName>
</protein>
<reference evidence="1 2" key="1">
    <citation type="submission" date="2011-11" db="EMBL/GenBank/DDBJ databases">
        <title>Improved High-Quality Draft sequence of Beggiatoa alba B18lD.</title>
        <authorList>
            <consortium name="US DOE Joint Genome Institute"/>
            <person name="Lucas S."/>
            <person name="Han J."/>
            <person name="Lapidus A."/>
            <person name="Cheng J.-F."/>
            <person name="Goodwin L."/>
            <person name="Pitluck S."/>
            <person name="Peters L."/>
            <person name="Mikhailova N."/>
            <person name="Held B."/>
            <person name="Detter J.C."/>
            <person name="Han C."/>
            <person name="Tapia R."/>
            <person name="Land M."/>
            <person name="Hauser L."/>
            <person name="Kyrpides N."/>
            <person name="Ivanova N."/>
            <person name="Pagani I."/>
            <person name="Samuel K."/>
            <person name="Teske A."/>
            <person name="Mueller J."/>
            <person name="Woyke T."/>
        </authorList>
    </citation>
    <scope>NUCLEOTIDE SEQUENCE [LARGE SCALE GENOMIC DNA]</scope>
    <source>
        <strain evidence="1 2">B18LD</strain>
    </source>
</reference>
<keyword evidence="2" id="KW-1185">Reference proteome</keyword>
<organism evidence="1 2">
    <name type="scientific">Beggiatoa alba B18LD</name>
    <dbReference type="NCBI Taxonomy" id="395493"/>
    <lineage>
        <taxon>Bacteria</taxon>
        <taxon>Pseudomonadati</taxon>
        <taxon>Pseudomonadota</taxon>
        <taxon>Gammaproteobacteria</taxon>
        <taxon>Thiotrichales</taxon>
        <taxon>Thiotrichaceae</taxon>
        <taxon>Beggiatoa</taxon>
    </lineage>
</organism>
<evidence type="ECO:0000313" key="2">
    <source>
        <dbReference type="Proteomes" id="UP000005744"/>
    </source>
</evidence>
<name>I3CFH3_9GAMM</name>
<gene>
    <name evidence="1" type="ORF">BegalDRAFT_1478</name>
</gene>
<sequence length="88" mass="10154">MNEHNLKDVQALLKVIEHCRNSSIFFLKFTIKPLHLDYPTLKDIPEIERIVQEGVSIPYVENSGLPLEKQFASELLNQLEAYLEACLN</sequence>
<dbReference type="HOGENOM" id="CLU_2462848_0_0_6"/>
<evidence type="ECO:0000313" key="1">
    <source>
        <dbReference type="EMBL" id="EIJ42366.1"/>
    </source>
</evidence>
<dbReference type="OrthoDB" id="9917754at2"/>
<accession>I3CFH3</accession>
<dbReference type="RefSeq" id="WP_002685225.1">
    <property type="nucleotide sequence ID" value="NZ_JH600070.1"/>
</dbReference>
<dbReference type="EMBL" id="JH600070">
    <property type="protein sequence ID" value="EIJ42366.1"/>
    <property type="molecule type" value="Genomic_DNA"/>
</dbReference>
<dbReference type="Proteomes" id="UP000005744">
    <property type="component" value="Unassembled WGS sequence"/>
</dbReference>
<dbReference type="AlphaFoldDB" id="I3CFH3"/>